<reference evidence="1 2" key="1">
    <citation type="journal article" date="2017" name="Curr. Biol.">
        <title>The Evolution of Venom by Co-option of Single-Copy Genes.</title>
        <authorList>
            <person name="Martinson E.O."/>
            <person name="Mrinalini"/>
            <person name="Kelkar Y.D."/>
            <person name="Chang C.H."/>
            <person name="Werren J.H."/>
        </authorList>
    </citation>
    <scope>NUCLEOTIDE SEQUENCE [LARGE SCALE GENOMIC DNA]</scope>
    <source>
        <strain evidence="1 2">Alberta</strain>
        <tissue evidence="1">Whole body</tissue>
    </source>
</reference>
<evidence type="ECO:0000313" key="1">
    <source>
        <dbReference type="EMBL" id="OXU17788.1"/>
    </source>
</evidence>
<dbReference type="EMBL" id="NNAY01004516">
    <property type="protein sequence ID" value="OXU17788.1"/>
    <property type="molecule type" value="Genomic_DNA"/>
</dbReference>
<name>A0A232EHJ4_9HYME</name>
<proteinExistence type="predicted"/>
<keyword evidence="2" id="KW-1185">Reference proteome</keyword>
<comment type="caution">
    <text evidence="1">The sequence shown here is derived from an EMBL/GenBank/DDBJ whole genome shotgun (WGS) entry which is preliminary data.</text>
</comment>
<evidence type="ECO:0000313" key="2">
    <source>
        <dbReference type="Proteomes" id="UP000215335"/>
    </source>
</evidence>
<dbReference type="AlphaFoldDB" id="A0A232EHJ4"/>
<accession>A0A232EHJ4</accession>
<gene>
    <name evidence="1" type="ORF">TSAR_013341</name>
</gene>
<organism evidence="1 2">
    <name type="scientific">Trichomalopsis sarcophagae</name>
    <dbReference type="NCBI Taxonomy" id="543379"/>
    <lineage>
        <taxon>Eukaryota</taxon>
        <taxon>Metazoa</taxon>
        <taxon>Ecdysozoa</taxon>
        <taxon>Arthropoda</taxon>
        <taxon>Hexapoda</taxon>
        <taxon>Insecta</taxon>
        <taxon>Pterygota</taxon>
        <taxon>Neoptera</taxon>
        <taxon>Endopterygota</taxon>
        <taxon>Hymenoptera</taxon>
        <taxon>Apocrita</taxon>
        <taxon>Proctotrupomorpha</taxon>
        <taxon>Chalcidoidea</taxon>
        <taxon>Pteromalidae</taxon>
        <taxon>Pteromalinae</taxon>
        <taxon>Trichomalopsis</taxon>
    </lineage>
</organism>
<protein>
    <submittedName>
        <fullName evidence="1">Uncharacterized protein</fullName>
    </submittedName>
</protein>
<sequence>MYNKAKSCGRLPQHLFFFRFFQAKNGIFPVEATIYTKMNIWY</sequence>
<dbReference type="Proteomes" id="UP000215335">
    <property type="component" value="Unassembled WGS sequence"/>
</dbReference>